<dbReference type="Pfam" id="PF12773">
    <property type="entry name" value="DZR"/>
    <property type="match status" value="1"/>
</dbReference>
<dbReference type="Proteomes" id="UP000250928">
    <property type="component" value="Unassembled WGS sequence"/>
</dbReference>
<sequence length="99" mass="10763">MRSPGQAADDAKTMQCSHCNQPVENPEALFCAQCGQRLESRERCLSCGKSYTTGARFCERCGTPVGSIAAVAWGIRYCKASGSAILPETPHFKCRTCNR</sequence>
<dbReference type="InterPro" id="IPR025874">
    <property type="entry name" value="DZR"/>
</dbReference>
<evidence type="ECO:0000313" key="3">
    <source>
        <dbReference type="Proteomes" id="UP000250928"/>
    </source>
</evidence>
<protein>
    <recommendedName>
        <fullName evidence="1">DZANK-type domain-containing protein</fullName>
    </recommendedName>
</protein>
<gene>
    <name evidence="2" type="ORF">C3L24_11215</name>
</gene>
<reference evidence="2 3" key="1">
    <citation type="submission" date="2018-01" db="EMBL/GenBank/DDBJ databases">
        <title>Novel co-symbiosis in the lucinid bivalve Phacoides pectinatus.</title>
        <authorList>
            <person name="Lim S.J."/>
            <person name="Davis B.G."/>
            <person name="Gill D.E."/>
            <person name="Engel A.S."/>
            <person name="Anderson L.C."/>
            <person name="Campbell B.J."/>
        </authorList>
    </citation>
    <scope>NUCLEOTIDE SEQUENCE [LARGE SCALE GENOMIC DNA]</scope>
    <source>
        <strain evidence="2">N3_P5</strain>
    </source>
</reference>
<accession>A0A6N4DQP9</accession>
<comment type="caution">
    <text evidence="2">The sequence shown here is derived from an EMBL/GenBank/DDBJ whole genome shotgun (WGS) entry which is preliminary data.</text>
</comment>
<organism evidence="2 3">
    <name type="scientific">Candidatus Sedimenticola endophacoides</name>
    <dbReference type="NCBI Taxonomy" id="2548426"/>
    <lineage>
        <taxon>Bacteria</taxon>
        <taxon>Pseudomonadati</taxon>
        <taxon>Pseudomonadota</taxon>
        <taxon>Gammaproteobacteria</taxon>
        <taxon>Chromatiales</taxon>
        <taxon>Sedimenticolaceae</taxon>
        <taxon>Sedimenticola</taxon>
    </lineage>
</organism>
<evidence type="ECO:0000313" key="2">
    <source>
        <dbReference type="EMBL" id="PUD99294.1"/>
    </source>
</evidence>
<proteinExistence type="predicted"/>
<evidence type="ECO:0000259" key="1">
    <source>
        <dbReference type="Pfam" id="PF12773"/>
    </source>
</evidence>
<dbReference type="EMBL" id="PQCO01000264">
    <property type="protein sequence ID" value="PUD99294.1"/>
    <property type="molecule type" value="Genomic_DNA"/>
</dbReference>
<name>A0A6N4DQP9_9GAMM</name>
<dbReference type="AlphaFoldDB" id="A0A6N4DQP9"/>
<feature type="domain" description="DZANK-type" evidence="1">
    <location>
        <begin position="16"/>
        <end position="62"/>
    </location>
</feature>